<organism evidence="1 2">
    <name type="scientific">Batillaria attramentaria</name>
    <dbReference type="NCBI Taxonomy" id="370345"/>
    <lineage>
        <taxon>Eukaryota</taxon>
        <taxon>Metazoa</taxon>
        <taxon>Spiralia</taxon>
        <taxon>Lophotrochozoa</taxon>
        <taxon>Mollusca</taxon>
        <taxon>Gastropoda</taxon>
        <taxon>Caenogastropoda</taxon>
        <taxon>Sorbeoconcha</taxon>
        <taxon>Cerithioidea</taxon>
        <taxon>Batillariidae</taxon>
        <taxon>Batillaria</taxon>
    </lineage>
</organism>
<reference evidence="1 2" key="1">
    <citation type="journal article" date="2023" name="Sci. Data">
        <title>Genome assembly of the Korean intertidal mud-creeper Batillaria attramentaria.</title>
        <authorList>
            <person name="Patra A.K."/>
            <person name="Ho P.T."/>
            <person name="Jun S."/>
            <person name="Lee S.J."/>
            <person name="Kim Y."/>
            <person name="Won Y.J."/>
        </authorList>
    </citation>
    <scope>NUCLEOTIDE SEQUENCE [LARGE SCALE GENOMIC DNA]</scope>
    <source>
        <strain evidence="1">Wonlab-2016</strain>
    </source>
</reference>
<accession>A0ABD0KXX4</accession>
<evidence type="ECO:0000313" key="2">
    <source>
        <dbReference type="Proteomes" id="UP001519460"/>
    </source>
</evidence>
<keyword evidence="2" id="KW-1185">Reference proteome</keyword>
<sequence length="117" mass="12776">MKRGAQRGVIQYDINQVSVLGGHGGDETNNNYWVKLSKTQEKPLANRVVSVRSLWRAPSTLRHNLDGLGQGDLRAVPVKCPLPEPDLSAALRNQTPREIAGSHQALAGRSIRDGSTR</sequence>
<gene>
    <name evidence="1" type="ORF">BaRGS_00016723</name>
</gene>
<evidence type="ECO:0000313" key="1">
    <source>
        <dbReference type="EMBL" id="KAK7492059.1"/>
    </source>
</evidence>
<name>A0ABD0KXX4_9CAEN</name>
<dbReference type="Proteomes" id="UP001519460">
    <property type="component" value="Unassembled WGS sequence"/>
</dbReference>
<dbReference type="EMBL" id="JACVVK020000107">
    <property type="protein sequence ID" value="KAK7492059.1"/>
    <property type="molecule type" value="Genomic_DNA"/>
</dbReference>
<dbReference type="AlphaFoldDB" id="A0ABD0KXX4"/>
<protein>
    <submittedName>
        <fullName evidence="1">Uncharacterized protein</fullName>
    </submittedName>
</protein>
<comment type="caution">
    <text evidence="1">The sequence shown here is derived from an EMBL/GenBank/DDBJ whole genome shotgun (WGS) entry which is preliminary data.</text>
</comment>
<proteinExistence type="predicted"/>